<evidence type="ECO:0000256" key="6">
    <source>
        <dbReference type="ARBA" id="ARBA00023204"/>
    </source>
</evidence>
<keyword evidence="4" id="KW-0067">ATP-binding</keyword>
<dbReference type="Gene3D" id="1.10.1420.10">
    <property type="match status" value="1"/>
</dbReference>
<dbReference type="InterPro" id="IPR036678">
    <property type="entry name" value="MutS_con_dom_sf"/>
</dbReference>
<dbReference type="GO" id="GO:0140664">
    <property type="term" value="F:ATP-dependent DNA damage sensor activity"/>
    <property type="evidence" value="ECO:0007669"/>
    <property type="project" value="InterPro"/>
</dbReference>
<dbReference type="FunFam" id="3.40.1170.10:FF:000001">
    <property type="entry name" value="DNA mismatch repair protein MutS"/>
    <property type="match status" value="1"/>
</dbReference>
<dbReference type="Pfam" id="PF05188">
    <property type="entry name" value="MutS_II"/>
    <property type="match status" value="1"/>
</dbReference>
<dbReference type="InterPro" id="IPR007695">
    <property type="entry name" value="DNA_mismatch_repair_MutS-lik_N"/>
</dbReference>
<dbReference type="Pfam" id="PF05192">
    <property type="entry name" value="MutS_III"/>
    <property type="match status" value="1"/>
</dbReference>
<reference evidence="11" key="1">
    <citation type="journal article" date="2014" name="Front. Microbiol.">
        <title>High frequency of phylogenetically diverse reductive dehalogenase-homologous genes in deep subseafloor sedimentary metagenomes.</title>
        <authorList>
            <person name="Kawai M."/>
            <person name="Futagami T."/>
            <person name="Toyoda A."/>
            <person name="Takaki Y."/>
            <person name="Nishi S."/>
            <person name="Hori S."/>
            <person name="Arai W."/>
            <person name="Tsubouchi T."/>
            <person name="Morono Y."/>
            <person name="Uchiyama I."/>
            <person name="Ito T."/>
            <person name="Fujiyama A."/>
            <person name="Inagaki F."/>
            <person name="Takami H."/>
        </authorList>
    </citation>
    <scope>NUCLEOTIDE SEQUENCE</scope>
    <source>
        <strain evidence="11">Expedition CK06-06</strain>
    </source>
</reference>
<dbReference type="SUPFAM" id="SSF55271">
    <property type="entry name" value="DNA repair protein MutS, domain I"/>
    <property type="match status" value="1"/>
</dbReference>
<accession>X0Z514</accession>
<evidence type="ECO:0000256" key="4">
    <source>
        <dbReference type="ARBA" id="ARBA00022840"/>
    </source>
</evidence>
<name>X0Z514_9ZZZZ</name>
<keyword evidence="2" id="KW-0547">Nucleotide-binding</keyword>
<dbReference type="PANTHER" id="PTHR11361:SF34">
    <property type="entry name" value="DNA MISMATCH REPAIR PROTEIN MSH1, MITOCHONDRIAL"/>
    <property type="match status" value="1"/>
</dbReference>
<dbReference type="Gene3D" id="3.30.420.110">
    <property type="entry name" value="MutS, connector domain"/>
    <property type="match status" value="1"/>
</dbReference>
<dbReference type="Pfam" id="PF01624">
    <property type="entry name" value="MutS_I"/>
    <property type="match status" value="1"/>
</dbReference>
<keyword evidence="3" id="KW-0227">DNA damage</keyword>
<dbReference type="InterPro" id="IPR045076">
    <property type="entry name" value="MutS"/>
</dbReference>
<comment type="function">
    <text evidence="7">This protein is involved in the repair of mismatches in DNA. It is possible that it carries out the mismatch recognition step. This protein has a weak ATPase activity.</text>
</comment>
<feature type="domain" description="DNA mismatch repair protein MutS-like N-terminal" evidence="8">
    <location>
        <begin position="5"/>
        <end position="115"/>
    </location>
</feature>
<dbReference type="EMBL" id="BART01007266">
    <property type="protein sequence ID" value="GAG55498.1"/>
    <property type="molecule type" value="Genomic_DNA"/>
</dbReference>
<comment type="similarity">
    <text evidence="1">Belongs to the DNA mismatch repair MutS family.</text>
</comment>
<dbReference type="AlphaFoldDB" id="X0Z514"/>
<evidence type="ECO:0000256" key="2">
    <source>
        <dbReference type="ARBA" id="ARBA00022741"/>
    </source>
</evidence>
<evidence type="ECO:0008006" key="12">
    <source>
        <dbReference type="Google" id="ProtNLM"/>
    </source>
</evidence>
<comment type="caution">
    <text evidence="11">The sequence shown here is derived from an EMBL/GenBank/DDBJ whole genome shotgun (WGS) entry which is preliminary data.</text>
</comment>
<dbReference type="Gene3D" id="3.40.1170.10">
    <property type="entry name" value="DNA repair protein MutS, domain I"/>
    <property type="match status" value="1"/>
</dbReference>
<dbReference type="InterPro" id="IPR007860">
    <property type="entry name" value="DNA_mmatch_repair_MutS_con_dom"/>
</dbReference>
<dbReference type="SUPFAM" id="SSF53150">
    <property type="entry name" value="DNA repair protein MutS, domain II"/>
    <property type="match status" value="1"/>
</dbReference>
<evidence type="ECO:0000259" key="9">
    <source>
        <dbReference type="Pfam" id="PF05188"/>
    </source>
</evidence>
<proteinExistence type="inferred from homology"/>
<dbReference type="GO" id="GO:0030983">
    <property type="term" value="F:mismatched DNA binding"/>
    <property type="evidence" value="ECO:0007669"/>
    <property type="project" value="InterPro"/>
</dbReference>
<dbReference type="GO" id="GO:0005829">
    <property type="term" value="C:cytosol"/>
    <property type="evidence" value="ECO:0007669"/>
    <property type="project" value="TreeGrafter"/>
</dbReference>
<evidence type="ECO:0000313" key="11">
    <source>
        <dbReference type="EMBL" id="GAG55498.1"/>
    </source>
</evidence>
<dbReference type="FunFam" id="1.10.1420.10:FF:000001">
    <property type="entry name" value="DNA mismatch repair protein MutS"/>
    <property type="match status" value="1"/>
</dbReference>
<feature type="domain" description="DNA mismatch repair protein MutS connector" evidence="9">
    <location>
        <begin position="123"/>
        <end position="252"/>
    </location>
</feature>
<sequence length="427" mass="48694">MSKVTPMIQQYLEIKESHQDAILFYRMGDFYEMFFEDAIVASRELEITLTSRDKQAEDPIPMCGVPHHAAETYIAKLLEKGHKVALCEQVEDPRQAKGLVRREVVRVVTPGTVLDSLESKSPNYLAAAHWAGENCGLAFLDLSTADFRMTQTESLAWLLEELGRIEPRELLVPQDAERDSSWWRRQLSECRVQFLETESFDFTRAHKRLLDQFQVHSLEGFGVRNLPLAVSSAGAVLSYVQKTQQQAAEHIRRVIPYHRSDYMVIDEVTTRHLELFRSWHHGGRKATLVELLDQTVTAMGGRLLKVWMHYPLIQPEAIDVRQDAIVCFREHEAIRAQVRQELETVYDLERLNSRVAMGSATPRDLASLRKSLQSLPRLKYLLGSLGDRTLSELTDKLDPLEDVSLLLQEALVDNPPPNLAEGGVIRT</sequence>
<dbReference type="GO" id="GO:0005524">
    <property type="term" value="F:ATP binding"/>
    <property type="evidence" value="ECO:0007669"/>
    <property type="project" value="UniProtKB-KW"/>
</dbReference>
<evidence type="ECO:0000256" key="1">
    <source>
        <dbReference type="ARBA" id="ARBA00006271"/>
    </source>
</evidence>
<keyword evidence="5" id="KW-0238">DNA-binding</keyword>
<keyword evidence="6" id="KW-0234">DNA repair</keyword>
<feature type="non-terminal residue" evidence="11">
    <location>
        <position position="427"/>
    </location>
</feature>
<evidence type="ECO:0000259" key="8">
    <source>
        <dbReference type="Pfam" id="PF01624"/>
    </source>
</evidence>
<gene>
    <name evidence="11" type="ORF">S01H4_16560</name>
</gene>
<organism evidence="11">
    <name type="scientific">marine sediment metagenome</name>
    <dbReference type="NCBI Taxonomy" id="412755"/>
    <lineage>
        <taxon>unclassified sequences</taxon>
        <taxon>metagenomes</taxon>
        <taxon>ecological metagenomes</taxon>
    </lineage>
</organism>
<dbReference type="InterPro" id="IPR016151">
    <property type="entry name" value="DNA_mismatch_repair_MutS_N"/>
</dbReference>
<evidence type="ECO:0000259" key="10">
    <source>
        <dbReference type="Pfam" id="PF05192"/>
    </source>
</evidence>
<dbReference type="PANTHER" id="PTHR11361">
    <property type="entry name" value="DNA MISMATCH REPAIR PROTEIN MUTS FAMILY MEMBER"/>
    <property type="match status" value="1"/>
</dbReference>
<protein>
    <recommendedName>
        <fullName evidence="12">DNA mismatch repair protein MutS core domain-containing protein</fullName>
    </recommendedName>
</protein>
<dbReference type="SUPFAM" id="SSF48334">
    <property type="entry name" value="DNA repair protein MutS, domain III"/>
    <property type="match status" value="1"/>
</dbReference>
<dbReference type="InterPro" id="IPR007696">
    <property type="entry name" value="DNA_mismatch_repair_MutS_core"/>
</dbReference>
<evidence type="ECO:0000256" key="7">
    <source>
        <dbReference type="ARBA" id="ARBA00024647"/>
    </source>
</evidence>
<dbReference type="GO" id="GO:0006298">
    <property type="term" value="P:mismatch repair"/>
    <property type="evidence" value="ECO:0007669"/>
    <property type="project" value="InterPro"/>
</dbReference>
<evidence type="ECO:0000256" key="3">
    <source>
        <dbReference type="ARBA" id="ARBA00022763"/>
    </source>
</evidence>
<dbReference type="Gene3D" id="6.10.140.80">
    <property type="match status" value="1"/>
</dbReference>
<evidence type="ECO:0000256" key="5">
    <source>
        <dbReference type="ARBA" id="ARBA00023125"/>
    </source>
</evidence>
<dbReference type="InterPro" id="IPR036187">
    <property type="entry name" value="DNA_mismatch_repair_MutS_sf"/>
</dbReference>
<feature type="domain" description="DNA mismatch repair protein MutS core" evidence="10">
    <location>
        <begin position="269"/>
        <end position="426"/>
    </location>
</feature>